<organism evidence="1">
    <name type="scientific">viral metagenome</name>
    <dbReference type="NCBI Taxonomy" id="1070528"/>
    <lineage>
        <taxon>unclassified sequences</taxon>
        <taxon>metagenomes</taxon>
        <taxon>organismal metagenomes</taxon>
    </lineage>
</organism>
<evidence type="ECO:0000313" key="1">
    <source>
        <dbReference type="EMBL" id="QHU21941.1"/>
    </source>
</evidence>
<protein>
    <submittedName>
        <fullName evidence="1">Uncharacterized protein</fullName>
    </submittedName>
</protein>
<sequence>MGQPFSDGIVGMVKPRLPEQVEKSLPSELVHIIYSFLSHLHRSPPPSPTFYASTLKSDLMKIQGRAMRGKSPMYMLDFEDFILDRPGRIY</sequence>
<reference evidence="1" key="1">
    <citation type="journal article" date="2020" name="Nature">
        <title>Giant virus diversity and host interactions through global metagenomics.</title>
        <authorList>
            <person name="Schulz F."/>
            <person name="Roux S."/>
            <person name="Paez-Espino D."/>
            <person name="Jungbluth S."/>
            <person name="Walsh D.A."/>
            <person name="Denef V.J."/>
            <person name="McMahon K.D."/>
            <person name="Konstantinidis K.T."/>
            <person name="Eloe-Fadrosh E.A."/>
            <person name="Kyrpides N.C."/>
            <person name="Woyke T."/>
        </authorList>
    </citation>
    <scope>NUCLEOTIDE SEQUENCE</scope>
    <source>
        <strain evidence="1">GVMAG-S-3300013286-35</strain>
    </source>
</reference>
<accession>A0A6C0KXG3</accession>
<proteinExistence type="predicted"/>
<dbReference type="AlphaFoldDB" id="A0A6C0KXG3"/>
<dbReference type="EMBL" id="MN740993">
    <property type="protein sequence ID" value="QHU21941.1"/>
    <property type="molecule type" value="Genomic_DNA"/>
</dbReference>
<name>A0A6C0KXG3_9ZZZZ</name>